<dbReference type="EMBL" id="BSXU01006565">
    <property type="protein sequence ID" value="GMG55969.1"/>
    <property type="molecule type" value="Genomic_DNA"/>
</dbReference>
<proteinExistence type="predicted"/>
<accession>A0A9W6Z609</accession>
<protein>
    <submittedName>
        <fullName evidence="1">Unnamed protein product</fullName>
    </submittedName>
</protein>
<gene>
    <name evidence="1" type="ORF">Amon01_000803800</name>
</gene>
<comment type="caution">
    <text evidence="1">The sequence shown here is derived from an EMBL/GenBank/DDBJ whole genome shotgun (WGS) entry which is preliminary data.</text>
</comment>
<sequence>MDFFTIFQKLPVELKIIQLKAAFNIISETNDITFLLSLAELFACDLKYDVILRRDFDRLTLQVRAMIYGEECLCQFNKDEKELEVFMKKHFSVGKLHLLSEIESTRCHDDTLLLELLEYQPEELEFSYFKFNKFHRSWNKIWFSRVKKLNSIEYDNLFCYLDWFPQLEYVHVRCHMINFAILKSLADSFKNLELTFDETHLSADMVAFLKHYPEKIKFKLFSHSVLLDSEKFEAAIDQLAVQKYGCFRSYEVSTELPCLSKLLEMRGLKICAKSVLNTRLSHLSRKSISCQS</sequence>
<evidence type="ECO:0000313" key="2">
    <source>
        <dbReference type="Proteomes" id="UP001165063"/>
    </source>
</evidence>
<name>A0A9W6Z609_AMBMO</name>
<reference evidence="1" key="1">
    <citation type="submission" date="2023-04" db="EMBL/GenBank/DDBJ databases">
        <title>Ambrosiozyma monospora NBRC 1965.</title>
        <authorList>
            <person name="Ichikawa N."/>
            <person name="Sato H."/>
            <person name="Tonouchi N."/>
        </authorList>
    </citation>
    <scope>NUCLEOTIDE SEQUENCE</scope>
    <source>
        <strain evidence="1">NBRC 1965</strain>
    </source>
</reference>
<keyword evidence="2" id="KW-1185">Reference proteome</keyword>
<organism evidence="1 2">
    <name type="scientific">Ambrosiozyma monospora</name>
    <name type="common">Yeast</name>
    <name type="synonym">Endomycopsis monosporus</name>
    <dbReference type="NCBI Taxonomy" id="43982"/>
    <lineage>
        <taxon>Eukaryota</taxon>
        <taxon>Fungi</taxon>
        <taxon>Dikarya</taxon>
        <taxon>Ascomycota</taxon>
        <taxon>Saccharomycotina</taxon>
        <taxon>Pichiomycetes</taxon>
        <taxon>Pichiales</taxon>
        <taxon>Pichiaceae</taxon>
        <taxon>Ambrosiozyma</taxon>
    </lineage>
</organism>
<dbReference type="Proteomes" id="UP001165063">
    <property type="component" value="Unassembled WGS sequence"/>
</dbReference>
<evidence type="ECO:0000313" key="1">
    <source>
        <dbReference type="EMBL" id="GMG55969.1"/>
    </source>
</evidence>
<dbReference type="AlphaFoldDB" id="A0A9W6Z609"/>